<reference evidence="1 2" key="1">
    <citation type="journal article" date="2016" name="Nat. Commun.">
        <title>Thousands of microbial genomes shed light on interconnected biogeochemical processes in an aquifer system.</title>
        <authorList>
            <person name="Anantharaman K."/>
            <person name="Brown C.T."/>
            <person name="Hug L.A."/>
            <person name="Sharon I."/>
            <person name="Castelle C.J."/>
            <person name="Probst A.J."/>
            <person name="Thomas B.C."/>
            <person name="Singh A."/>
            <person name="Wilkins M.J."/>
            <person name="Karaoz U."/>
            <person name="Brodie E.L."/>
            <person name="Williams K.H."/>
            <person name="Hubbard S.S."/>
            <person name="Banfield J.F."/>
        </authorList>
    </citation>
    <scope>NUCLEOTIDE SEQUENCE [LARGE SCALE GENOMIC DNA]</scope>
</reference>
<sequence>MPTIETVGEGSGVGGDVGGGVGSGVGLGVEIGVGATVGAGVSVGSGVSSSLKVGVGTSVGVVFSPSPFAQALTDNNANRATSAIDKLTIDLLTDNVPLLSELFFQWFCQRATSGLLLDPYYSAKSQAIEKPLVGDDTSPHEGRAPTESGWVRRFSPFTVILE</sequence>
<dbReference type="AlphaFoldDB" id="A0A1G1WFD7"/>
<evidence type="ECO:0000313" key="1">
    <source>
        <dbReference type="EMBL" id="OGY26405.1"/>
    </source>
</evidence>
<comment type="caution">
    <text evidence="1">The sequence shown here is derived from an EMBL/GenBank/DDBJ whole genome shotgun (WGS) entry which is preliminary data.</text>
</comment>
<protein>
    <submittedName>
        <fullName evidence="1">Uncharacterized protein</fullName>
    </submittedName>
</protein>
<proteinExistence type="predicted"/>
<dbReference type="Proteomes" id="UP000176645">
    <property type="component" value="Unassembled WGS sequence"/>
</dbReference>
<name>A0A1G1WFD7_9BACT</name>
<dbReference type="EMBL" id="MHCU01000070">
    <property type="protein sequence ID" value="OGY26405.1"/>
    <property type="molecule type" value="Genomic_DNA"/>
</dbReference>
<evidence type="ECO:0000313" key="2">
    <source>
        <dbReference type="Proteomes" id="UP000176645"/>
    </source>
</evidence>
<organism evidence="1 2">
    <name type="scientific">Candidatus Woykebacteria bacterium RBG_19FT_COMBO_43_10</name>
    <dbReference type="NCBI Taxonomy" id="1802598"/>
    <lineage>
        <taxon>Bacteria</taxon>
        <taxon>Candidatus Woykeibacteriota</taxon>
    </lineage>
</organism>
<accession>A0A1G1WFD7</accession>
<gene>
    <name evidence="1" type="ORF">A2Z42_04545</name>
</gene>